<feature type="compositionally biased region" description="Pro residues" evidence="1">
    <location>
        <begin position="315"/>
        <end position="333"/>
    </location>
</feature>
<proteinExistence type="predicted"/>
<reference evidence="2 3" key="1">
    <citation type="submission" date="2020-10" db="EMBL/GenBank/DDBJ databases">
        <title>Wide distribution of Phycisphaera-like planctomycetes from WD2101 soil group in peatlands and genome analysis of the first cultivated representative.</title>
        <authorList>
            <person name="Dedysh S.N."/>
            <person name="Beletsky A.V."/>
            <person name="Ivanova A."/>
            <person name="Kulichevskaya I.S."/>
            <person name="Suzina N.E."/>
            <person name="Philippov D.A."/>
            <person name="Rakitin A.L."/>
            <person name="Mardanov A.V."/>
            <person name="Ravin N.V."/>
        </authorList>
    </citation>
    <scope>NUCLEOTIDE SEQUENCE [LARGE SCALE GENOMIC DNA]</scope>
    <source>
        <strain evidence="2 3">M1803</strain>
    </source>
</reference>
<feature type="region of interest" description="Disordered" evidence="1">
    <location>
        <begin position="267"/>
        <end position="371"/>
    </location>
</feature>
<evidence type="ECO:0000313" key="3">
    <source>
        <dbReference type="Proteomes" id="UP000593765"/>
    </source>
</evidence>
<name>A0A7M2WZ72_9BACT</name>
<accession>A0A7M2WZ72</accession>
<evidence type="ECO:0000313" key="2">
    <source>
        <dbReference type="EMBL" id="QOV90664.1"/>
    </source>
</evidence>
<dbReference type="AlphaFoldDB" id="A0A7M2WZ72"/>
<gene>
    <name evidence="2" type="ORF">IPV69_04700</name>
</gene>
<dbReference type="RefSeq" id="WP_206293762.1">
    <property type="nucleotide sequence ID" value="NZ_CP063458.1"/>
</dbReference>
<protein>
    <submittedName>
        <fullName evidence="2">Uncharacterized protein</fullName>
    </submittedName>
</protein>
<feature type="region of interest" description="Disordered" evidence="1">
    <location>
        <begin position="1"/>
        <end position="54"/>
    </location>
</feature>
<evidence type="ECO:0000256" key="1">
    <source>
        <dbReference type="SAM" id="MobiDB-lite"/>
    </source>
</evidence>
<sequence length="371" mass="40143">MGLIALAGCQSSPPPPSQPRLGPVGQMERRSYPDPVKPLPGPDSAESPAPPFADVPLVYQRPPEQKMFVDGYNAVGRPKLAVFVNRSLLGDALPIEAAPVAERVPPSGVDPIRGNPFRDEHGQDITYLRSGQYDEASAKQIDYATIENVMTQWLACEGQTTIASPAVVRERLNADEIGKLQQGRTRQLGELAKELNADILIYAQARPTRQTERGLEIRLNVEAINISHGEQIARATVLIPPPLDTERINMYTRFIARKLMADMAMTWSGPGPARQQTDIRPALPTVPEPTPISPGRQPVAPPVAPAEQPVQPKVIDPPPIKPAVPSDPKPAPSGVPAEKPSVLDRPEPPSATRQPDADFPPPPASARRNPE</sequence>
<organism evidence="2 3">
    <name type="scientific">Humisphaera borealis</name>
    <dbReference type="NCBI Taxonomy" id="2807512"/>
    <lineage>
        <taxon>Bacteria</taxon>
        <taxon>Pseudomonadati</taxon>
        <taxon>Planctomycetota</taxon>
        <taxon>Phycisphaerae</taxon>
        <taxon>Tepidisphaerales</taxon>
        <taxon>Tepidisphaeraceae</taxon>
        <taxon>Humisphaera</taxon>
    </lineage>
</organism>
<dbReference type="Proteomes" id="UP000593765">
    <property type="component" value="Chromosome"/>
</dbReference>
<dbReference type="KEGG" id="hbs:IPV69_04700"/>
<keyword evidence="3" id="KW-1185">Reference proteome</keyword>
<dbReference type="EMBL" id="CP063458">
    <property type="protein sequence ID" value="QOV90664.1"/>
    <property type="molecule type" value="Genomic_DNA"/>
</dbReference>